<dbReference type="InterPro" id="IPR050641">
    <property type="entry name" value="RIFMO-like"/>
</dbReference>
<dbReference type="PANTHER" id="PTHR43004:SF19">
    <property type="entry name" value="BINDING MONOOXYGENASE, PUTATIVE (JCVI)-RELATED"/>
    <property type="match status" value="1"/>
</dbReference>
<dbReference type="InterPro" id="IPR002938">
    <property type="entry name" value="FAD-bd"/>
</dbReference>
<dbReference type="SUPFAM" id="SSF51905">
    <property type="entry name" value="FAD/NAD(P)-binding domain"/>
    <property type="match status" value="1"/>
</dbReference>
<dbReference type="PRINTS" id="PR00420">
    <property type="entry name" value="RNGMNOXGNASE"/>
</dbReference>
<evidence type="ECO:0008006" key="9">
    <source>
        <dbReference type="Google" id="ProtNLM"/>
    </source>
</evidence>
<dbReference type="PANTHER" id="PTHR43004">
    <property type="entry name" value="TRK SYSTEM POTASSIUM UPTAKE PROTEIN"/>
    <property type="match status" value="1"/>
</dbReference>
<name>A0A4R9JUD7_9LEPT</name>
<dbReference type="Gene3D" id="3.30.9.10">
    <property type="entry name" value="D-Amino Acid Oxidase, subunit A, domain 2"/>
    <property type="match status" value="1"/>
</dbReference>
<feature type="transmembrane region" description="Helical" evidence="4">
    <location>
        <begin position="48"/>
        <end position="68"/>
    </location>
</feature>
<dbReference type="GO" id="GO:0071949">
    <property type="term" value="F:FAD binding"/>
    <property type="evidence" value="ECO:0007669"/>
    <property type="project" value="InterPro"/>
</dbReference>
<dbReference type="InterPro" id="IPR036663">
    <property type="entry name" value="Fumarylacetoacetase_C_sf"/>
</dbReference>
<dbReference type="EMBL" id="RQGD01000046">
    <property type="protein sequence ID" value="TGL56402.1"/>
    <property type="molecule type" value="Genomic_DNA"/>
</dbReference>
<dbReference type="Gene3D" id="3.90.850.10">
    <property type="entry name" value="Fumarylacetoacetase-like, C-terminal domain"/>
    <property type="match status" value="1"/>
</dbReference>
<evidence type="ECO:0000256" key="1">
    <source>
        <dbReference type="ARBA" id="ARBA00001974"/>
    </source>
</evidence>
<dbReference type="Gene3D" id="3.40.30.120">
    <property type="match status" value="1"/>
</dbReference>
<evidence type="ECO:0000259" key="6">
    <source>
        <dbReference type="Pfam" id="PF01557"/>
    </source>
</evidence>
<proteinExistence type="predicted"/>
<keyword evidence="3" id="KW-0274">FAD</keyword>
<dbReference type="GO" id="GO:0016709">
    <property type="term" value="F:oxidoreductase activity, acting on paired donors, with incorporation or reduction of molecular oxygen, NAD(P)H as one donor, and incorporation of one atom of oxygen"/>
    <property type="evidence" value="ECO:0007669"/>
    <property type="project" value="UniProtKB-ARBA"/>
</dbReference>
<accession>A0A4R9JUD7</accession>
<protein>
    <recommendedName>
        <fullName evidence="9">FAD-binding domain-containing protein</fullName>
    </recommendedName>
</protein>
<evidence type="ECO:0000256" key="4">
    <source>
        <dbReference type="SAM" id="Phobius"/>
    </source>
</evidence>
<comment type="caution">
    <text evidence="7">The sequence shown here is derived from an EMBL/GenBank/DDBJ whole genome shotgun (WGS) entry which is preliminary data.</text>
</comment>
<dbReference type="RefSeq" id="WP_135625275.1">
    <property type="nucleotide sequence ID" value="NZ_RQGD01000046.1"/>
</dbReference>
<dbReference type="Proteomes" id="UP000297693">
    <property type="component" value="Unassembled WGS sequence"/>
</dbReference>
<dbReference type="InterPro" id="IPR036188">
    <property type="entry name" value="FAD/NAD-bd_sf"/>
</dbReference>
<evidence type="ECO:0000313" key="8">
    <source>
        <dbReference type="Proteomes" id="UP000297693"/>
    </source>
</evidence>
<organism evidence="7 8">
    <name type="scientific">Leptospira ognonensis</name>
    <dbReference type="NCBI Taxonomy" id="2484945"/>
    <lineage>
        <taxon>Bacteria</taxon>
        <taxon>Pseudomonadati</taxon>
        <taxon>Spirochaetota</taxon>
        <taxon>Spirochaetia</taxon>
        <taxon>Leptospirales</taxon>
        <taxon>Leptospiraceae</taxon>
        <taxon>Leptospira</taxon>
    </lineage>
</organism>
<gene>
    <name evidence="7" type="ORF">EHQ58_17415</name>
</gene>
<keyword evidence="4" id="KW-1133">Transmembrane helix</keyword>
<keyword evidence="4" id="KW-0812">Transmembrane</keyword>
<feature type="transmembrane region" description="Helical" evidence="4">
    <location>
        <begin position="80"/>
        <end position="102"/>
    </location>
</feature>
<feature type="transmembrane region" description="Helical" evidence="4">
    <location>
        <begin position="12"/>
        <end position="28"/>
    </location>
</feature>
<evidence type="ECO:0000313" key="7">
    <source>
        <dbReference type="EMBL" id="TGL56402.1"/>
    </source>
</evidence>
<dbReference type="Pfam" id="PF21274">
    <property type="entry name" value="Rng_hyd_C"/>
    <property type="match status" value="1"/>
</dbReference>
<dbReference type="Gene3D" id="3.50.50.60">
    <property type="entry name" value="FAD/NAD(P)-binding domain"/>
    <property type="match status" value="1"/>
</dbReference>
<feature type="domain" description="Fumarylacetoacetase-like C-terminal" evidence="6">
    <location>
        <begin position="817"/>
        <end position="1082"/>
    </location>
</feature>
<keyword evidence="8" id="KW-1185">Reference proteome</keyword>
<evidence type="ECO:0000259" key="5">
    <source>
        <dbReference type="Pfam" id="PF01494"/>
    </source>
</evidence>
<dbReference type="OrthoDB" id="9766816at2"/>
<dbReference type="Pfam" id="PF01494">
    <property type="entry name" value="FAD_binding_3"/>
    <property type="match status" value="1"/>
</dbReference>
<feature type="transmembrane region" description="Helical" evidence="4">
    <location>
        <begin position="766"/>
        <end position="785"/>
    </location>
</feature>
<evidence type="ECO:0000256" key="3">
    <source>
        <dbReference type="ARBA" id="ARBA00022827"/>
    </source>
</evidence>
<evidence type="ECO:0000256" key="2">
    <source>
        <dbReference type="ARBA" id="ARBA00022630"/>
    </source>
</evidence>
<feature type="transmembrane region" description="Helical" evidence="4">
    <location>
        <begin position="122"/>
        <end position="139"/>
    </location>
</feature>
<comment type="cofactor">
    <cofactor evidence="1">
        <name>FAD</name>
        <dbReference type="ChEBI" id="CHEBI:57692"/>
    </cofactor>
</comment>
<dbReference type="InterPro" id="IPR011234">
    <property type="entry name" value="Fumarylacetoacetase-like_C"/>
</dbReference>
<keyword evidence="4" id="KW-0472">Membrane</keyword>
<sequence length="1086" mass="123326">MNIELKKKIRISQILLTLGAFEFFGPILRDTNSSHLLNPEWVGHARFHLMWCIALWGSLGIYSLILIWRKTTADTGNLYTVIYLQFLNALAFWTSTLLSDFFGGDIFDAKIHTSIGAINENILVFTLLSLFLLFNFWLLKRKIDPFLKDKISTRESNQSKHETQVLISGAGPAGMIAAIYLSKLGIKNILIERRGEIQSHPKAHELSARSLEILRTLGIPVEDLIKEASDSETASRILFCNTINDEIGRIDLNKEEIRKKYNFHLESQTPFLNLSQTELERVLRKYLSKISLTTILLEHQWISALEKDGNVHSEILDRKTGDTLEIKSKYLICADGARSDARAHLGINMSGPERIQDVVNAYFTNDMTSIVKTKAKLYWIFNPQAPGVFIAHHPKKRWVYHHAVETRSQKIESFDEEYFQKKMRIAMGLKDDFKFKIESISNWRMSAQIADRFRKGNIFLIGDAAHRFPPTGGLGMNSGIGDAQNLSWKIASVLKGEGKESLLETYEAERMPILKENCKQSLKNWKKILEIPKSLGLSPFLGKMMDRFLHGRIVRWLPKDWISNFDEAIRKDATAKLVKNKLNPKNMLKAARAIANQIGHFDRIGLDLGYRYQSSQPSSDIHPESSVSIYRASTAIGARFPHFWLDENKKISSHSLLSPTQFTLLVFKNSVHLKFWESLKSEDGMQMNFEIQTIPELSETARLTIDIGTDGALLLRPDGHVAWKIKNVLDDNQVRSEFLEVTHSILDPKLSRTSQVEKIRKGKIKMLTLSILILLPILLFTIYLFRPLTHKPAPATFKALSLSEGRFESFVAKPSHIYGMGLVYSKHIIETAASFDPAIPPPIFKKEIQSLNQNAEGVVLPEGKILYDAIMAFEPELKENESLTNLNLLPLLDYEVELAFVILKDIEKADLEKPEFAPQLGYFIANDLSARSLAVFGEGKRNKAEYWGVSKSFKGFLPISKKMWIPNVHLTNSLPDIKLETYVNGNLRQSENTVNMIYTPKEMLRFIQNKYPDAKLKKGDIVITGTPGGVALSTPKALARLFDLLNLSRFTKLKLLLKKENPRFLQIGDEVLVRGVGLGEVKVIIR</sequence>
<feature type="domain" description="FAD-binding" evidence="5">
    <location>
        <begin position="162"/>
        <end position="519"/>
    </location>
</feature>
<dbReference type="Pfam" id="PF01557">
    <property type="entry name" value="FAA_hydrolase"/>
    <property type="match status" value="1"/>
</dbReference>
<reference evidence="7" key="1">
    <citation type="journal article" date="2019" name="PLoS Negl. Trop. Dis.">
        <title>Revisiting the worldwide diversity of Leptospira species in the environment.</title>
        <authorList>
            <person name="Vincent A.T."/>
            <person name="Schiettekatte O."/>
            <person name="Bourhy P."/>
            <person name="Veyrier F.J."/>
            <person name="Picardeau M."/>
        </authorList>
    </citation>
    <scope>NUCLEOTIDE SEQUENCE [LARGE SCALE GENOMIC DNA]</scope>
    <source>
        <strain evidence="7">201702476</strain>
    </source>
</reference>
<dbReference type="AlphaFoldDB" id="A0A4R9JUD7"/>
<dbReference type="SUPFAM" id="SSF56529">
    <property type="entry name" value="FAH"/>
    <property type="match status" value="1"/>
</dbReference>
<keyword evidence="2" id="KW-0285">Flavoprotein</keyword>